<comment type="caution">
    <text evidence="1">The sequence shown here is derived from an EMBL/GenBank/DDBJ whole genome shotgun (WGS) entry which is preliminary data.</text>
</comment>
<dbReference type="EMBL" id="RFFH01000004">
    <property type="protein sequence ID" value="RMI32673.1"/>
    <property type="molecule type" value="Genomic_DNA"/>
</dbReference>
<keyword evidence="2" id="KW-1185">Reference proteome</keyword>
<evidence type="ECO:0000313" key="2">
    <source>
        <dbReference type="Proteomes" id="UP000279275"/>
    </source>
</evidence>
<sequence>MFSQAVEALPIDDLRLDLSPAQAGGVTDRILGVGAVTARPMMPVRITLCRRAIGFTPAAATAWMC</sequence>
<organism evidence="1 2">
    <name type="scientific">Nocardia stercoris</name>
    <dbReference type="NCBI Taxonomy" id="2483361"/>
    <lineage>
        <taxon>Bacteria</taxon>
        <taxon>Bacillati</taxon>
        <taxon>Actinomycetota</taxon>
        <taxon>Actinomycetes</taxon>
        <taxon>Mycobacteriales</taxon>
        <taxon>Nocardiaceae</taxon>
        <taxon>Nocardia</taxon>
    </lineage>
</organism>
<accession>A0A3M2L845</accession>
<proteinExistence type="predicted"/>
<reference evidence="1 2" key="1">
    <citation type="submission" date="2018-10" db="EMBL/GenBank/DDBJ databases">
        <title>Isolation from cow dung.</title>
        <authorList>
            <person name="Ling L."/>
        </authorList>
    </citation>
    <scope>NUCLEOTIDE SEQUENCE [LARGE SCALE GENOMIC DNA]</scope>
    <source>
        <strain evidence="1 2">NEAU-LL90</strain>
    </source>
</reference>
<dbReference type="Proteomes" id="UP000279275">
    <property type="component" value="Unassembled WGS sequence"/>
</dbReference>
<evidence type="ECO:0000313" key="1">
    <source>
        <dbReference type="EMBL" id="RMI32673.1"/>
    </source>
</evidence>
<dbReference type="AlphaFoldDB" id="A0A3M2L845"/>
<gene>
    <name evidence="1" type="ORF">EBN03_11950</name>
</gene>
<name>A0A3M2L845_9NOCA</name>
<protein>
    <submittedName>
        <fullName evidence="1">Uncharacterized protein</fullName>
    </submittedName>
</protein>